<proteinExistence type="predicted"/>
<reference evidence="3" key="2">
    <citation type="submission" date="2025-08" db="UniProtKB">
        <authorList>
            <consortium name="RefSeq"/>
        </authorList>
    </citation>
    <scope>IDENTIFICATION</scope>
    <source>
        <tissue evidence="3">Whole body</tissue>
    </source>
</reference>
<sequence length="77" mass="8649">MKTCLVVAILLVELVAVMYCDIGNTVHNIQKRQIVKPVMIQVKPPPGCIFYECIANCKQRGYKRGGYCTINGCQCLR</sequence>
<evidence type="ECO:0000313" key="2">
    <source>
        <dbReference type="Proteomes" id="UP001652626"/>
    </source>
</evidence>
<protein>
    <submittedName>
        <fullName evidence="3">Gallerimycin-like</fullName>
    </submittedName>
</protein>
<feature type="chain" id="PRO_5047276137" evidence="1">
    <location>
        <begin position="21"/>
        <end position="77"/>
    </location>
</feature>
<keyword evidence="1" id="KW-0732">Signal</keyword>
<dbReference type="Proteomes" id="UP001652626">
    <property type="component" value="Chromosome 3"/>
</dbReference>
<dbReference type="RefSeq" id="XP_064074231.1">
    <property type="nucleotide sequence ID" value="XM_064218161.1"/>
</dbReference>
<feature type="signal peptide" evidence="1">
    <location>
        <begin position="1"/>
        <end position="20"/>
    </location>
</feature>
<accession>A0ABM4ASG3</accession>
<name>A0ABM4ASG3_VANTA</name>
<keyword evidence="2" id="KW-1185">Reference proteome</keyword>
<gene>
    <name evidence="3" type="primary">LOC113397095</name>
</gene>
<evidence type="ECO:0000256" key="1">
    <source>
        <dbReference type="SAM" id="SignalP"/>
    </source>
</evidence>
<evidence type="ECO:0000313" key="3">
    <source>
        <dbReference type="RefSeq" id="XP_064074231.1"/>
    </source>
</evidence>
<organism evidence="2 3">
    <name type="scientific">Vanessa tameamea</name>
    <name type="common">Kamehameha butterfly</name>
    <dbReference type="NCBI Taxonomy" id="334116"/>
    <lineage>
        <taxon>Eukaryota</taxon>
        <taxon>Metazoa</taxon>
        <taxon>Ecdysozoa</taxon>
        <taxon>Arthropoda</taxon>
        <taxon>Hexapoda</taxon>
        <taxon>Insecta</taxon>
        <taxon>Pterygota</taxon>
        <taxon>Neoptera</taxon>
        <taxon>Endopterygota</taxon>
        <taxon>Lepidoptera</taxon>
        <taxon>Glossata</taxon>
        <taxon>Ditrysia</taxon>
        <taxon>Papilionoidea</taxon>
        <taxon>Nymphalidae</taxon>
        <taxon>Nymphalinae</taxon>
        <taxon>Vanessa</taxon>
    </lineage>
</organism>
<reference evidence="2" key="1">
    <citation type="submission" date="2025-05" db="UniProtKB">
        <authorList>
            <consortium name="RefSeq"/>
        </authorList>
    </citation>
    <scope>NUCLEOTIDE SEQUENCE [LARGE SCALE GENOMIC DNA]</scope>
</reference>
<dbReference type="GeneID" id="113397095"/>